<proteinExistence type="predicted"/>
<evidence type="ECO:0000256" key="1">
    <source>
        <dbReference type="SAM" id="Phobius"/>
    </source>
</evidence>
<organism evidence="2 3">
    <name type="scientific">Spiroplasma culicicola AES-1</name>
    <dbReference type="NCBI Taxonomy" id="1276246"/>
    <lineage>
        <taxon>Bacteria</taxon>
        <taxon>Bacillati</taxon>
        <taxon>Mycoplasmatota</taxon>
        <taxon>Mollicutes</taxon>
        <taxon>Entomoplasmatales</taxon>
        <taxon>Spiroplasmataceae</taxon>
        <taxon>Spiroplasma</taxon>
    </lineage>
</organism>
<keyword evidence="1" id="KW-0812">Transmembrane</keyword>
<sequence length="79" mass="9452">MKENILFKISSLVFAKVNDLDFYIWGSIGLLIFLWLLFMIINYWKSKKEQKDMKKMWLKNGAYSLIFIVIIITIVLIVF</sequence>
<dbReference type="EMBL" id="CP006681">
    <property type="protein sequence ID" value="AHI53168.1"/>
    <property type="molecule type" value="Genomic_DNA"/>
</dbReference>
<dbReference type="KEGG" id="scq:SCULI_v1c08280"/>
<reference evidence="2 3" key="1">
    <citation type="journal article" date="2014" name="Genome Biol. Evol.">
        <title>Molecular evolution of the substrate utilization strategies and putative virulence factors in mosquito-associated Spiroplasma species.</title>
        <authorList>
            <person name="Chang T.H."/>
            <person name="Lo W.S."/>
            <person name="Ku C."/>
            <person name="Chen L.L."/>
            <person name="Kuo C.H."/>
        </authorList>
    </citation>
    <scope>NUCLEOTIDE SEQUENCE [LARGE SCALE GENOMIC DNA]</scope>
    <source>
        <strain evidence="2">AES-1</strain>
    </source>
</reference>
<protein>
    <submittedName>
        <fullName evidence="2">Uncharacterized protein</fullName>
    </submittedName>
</protein>
<dbReference type="STRING" id="1276246.SCULI_v1c08280"/>
<keyword evidence="1" id="KW-0472">Membrane</keyword>
<evidence type="ECO:0000313" key="2">
    <source>
        <dbReference type="EMBL" id="AHI53168.1"/>
    </source>
</evidence>
<gene>
    <name evidence="2" type="ORF">SCULI_v1c08280</name>
</gene>
<accession>W6A7Q4</accession>
<dbReference type="PATRIC" id="fig|1276246.3.peg.824"/>
<keyword evidence="3" id="KW-1185">Reference proteome</keyword>
<name>W6A7Q4_9MOLU</name>
<keyword evidence="1" id="KW-1133">Transmembrane helix</keyword>
<evidence type="ECO:0000313" key="3">
    <source>
        <dbReference type="Proteomes" id="UP000019267"/>
    </source>
</evidence>
<dbReference type="RefSeq" id="WP_025363395.1">
    <property type="nucleotide sequence ID" value="NZ_CP006681.1"/>
</dbReference>
<dbReference type="HOGENOM" id="CLU_2604289_0_0_14"/>
<feature type="transmembrane region" description="Helical" evidence="1">
    <location>
        <begin position="22"/>
        <end position="44"/>
    </location>
</feature>
<dbReference type="AlphaFoldDB" id="W6A7Q4"/>
<feature type="transmembrane region" description="Helical" evidence="1">
    <location>
        <begin position="56"/>
        <end position="78"/>
    </location>
</feature>
<dbReference type="Proteomes" id="UP000019267">
    <property type="component" value="Chromosome"/>
</dbReference>